<gene>
    <name evidence="1" type="ordered locus">GBAA_pXO2_0083</name>
</gene>
<proteinExistence type="predicted"/>
<organism evidence="1 2">
    <name type="scientific">Bacillus anthracis</name>
    <name type="common">anthrax bacterium</name>
    <dbReference type="NCBI Taxonomy" id="1392"/>
    <lineage>
        <taxon>Bacteria</taxon>
        <taxon>Bacillati</taxon>
        <taxon>Bacillota</taxon>
        <taxon>Bacilli</taxon>
        <taxon>Bacillales</taxon>
        <taxon>Bacillaceae</taxon>
        <taxon>Bacillus</taxon>
        <taxon>Bacillus cereus group</taxon>
    </lineage>
</organism>
<reference evidence="1 2" key="1">
    <citation type="journal article" date="2009" name="J. Bacteriol.">
        <title>The complete genome sequence of Bacillus anthracis Ames 'Ancestor'.</title>
        <authorList>
            <person name="Ravel J."/>
            <person name="Jiang L."/>
            <person name="Stanley S.T."/>
            <person name="Wilson M.R."/>
            <person name="Decker R.S."/>
            <person name="Read T.D."/>
            <person name="Worsham P."/>
            <person name="Keim P.S."/>
            <person name="Salzberg S.L."/>
            <person name="Fraser-Liggett C.M."/>
            <person name="Rasko D.A."/>
        </authorList>
    </citation>
    <scope>NUCLEOTIDE SEQUENCE [LARGE SCALE GENOMIC DNA]</scope>
    <source>
        <strain evidence="2">Ames ancestor</strain>
        <plasmid evidence="2">pXO2</plasmid>
    </source>
</reference>
<geneLocation type="plasmid" evidence="1 2">
    <name>pXO2</name>
</geneLocation>
<dbReference type="Proteomes" id="UP000000594">
    <property type="component" value="Plasmid pXO2"/>
</dbReference>
<name>Q6F023_BACAN</name>
<dbReference type="AlphaFoldDB" id="Q6F023"/>
<keyword evidence="1" id="KW-0614">Plasmid</keyword>
<keyword evidence="2" id="KW-1185">Reference proteome</keyword>
<dbReference type="KEGG" id="bar:GBAA_pXO2_0083"/>
<dbReference type="HOGENOM" id="CLU_3323925_0_0_9"/>
<evidence type="ECO:0000313" key="1">
    <source>
        <dbReference type="EMBL" id="AAT29013.2"/>
    </source>
</evidence>
<accession>Q6F023</accession>
<evidence type="ECO:0000313" key="2">
    <source>
        <dbReference type="Proteomes" id="UP000000594"/>
    </source>
</evidence>
<sequence length="38" mass="4225">MLPIINVRLLAIPCNVFIHVVSGNQMEKSSTNNKRSVT</sequence>
<dbReference type="EMBL" id="AE017335">
    <property type="protein sequence ID" value="AAT29013.2"/>
    <property type="molecule type" value="Genomic_DNA"/>
</dbReference>
<protein>
    <submittedName>
        <fullName evidence="1">Uncharacterized protein</fullName>
    </submittedName>
</protein>